<organism evidence="1 2">
    <name type="scientific">Trichinella nelsoni</name>
    <dbReference type="NCBI Taxonomy" id="6336"/>
    <lineage>
        <taxon>Eukaryota</taxon>
        <taxon>Metazoa</taxon>
        <taxon>Ecdysozoa</taxon>
        <taxon>Nematoda</taxon>
        <taxon>Enoplea</taxon>
        <taxon>Dorylaimia</taxon>
        <taxon>Trichinellida</taxon>
        <taxon>Trichinellidae</taxon>
        <taxon>Trichinella</taxon>
    </lineage>
</organism>
<sequence>MKVVVINVVPNGLIQPKACRASAVQRVTATASCDPVGVHVDRRS</sequence>
<comment type="caution">
    <text evidence="1">The sequence shown here is derived from an EMBL/GenBank/DDBJ whole genome shotgun (WGS) entry which is preliminary data.</text>
</comment>
<protein>
    <submittedName>
        <fullName evidence="1">Uncharacterized protein</fullName>
    </submittedName>
</protein>
<accession>A0A0V0SC79</accession>
<evidence type="ECO:0000313" key="2">
    <source>
        <dbReference type="Proteomes" id="UP000054630"/>
    </source>
</evidence>
<name>A0A0V0SC79_9BILA</name>
<dbReference type="Proteomes" id="UP000054630">
    <property type="component" value="Unassembled WGS sequence"/>
</dbReference>
<dbReference type="AlphaFoldDB" id="A0A0V0SC79"/>
<gene>
    <name evidence="1" type="ORF">T07_2772</name>
</gene>
<dbReference type="EMBL" id="JYDL01000018">
    <property type="protein sequence ID" value="KRX24320.1"/>
    <property type="molecule type" value="Genomic_DNA"/>
</dbReference>
<reference evidence="1 2" key="1">
    <citation type="submission" date="2015-01" db="EMBL/GenBank/DDBJ databases">
        <title>Evolution of Trichinella species and genotypes.</title>
        <authorList>
            <person name="Korhonen P.K."/>
            <person name="Edoardo P."/>
            <person name="Giuseppe L.R."/>
            <person name="Gasser R.B."/>
        </authorList>
    </citation>
    <scope>NUCLEOTIDE SEQUENCE [LARGE SCALE GENOMIC DNA]</scope>
    <source>
        <strain evidence="1">ISS37</strain>
    </source>
</reference>
<keyword evidence="2" id="KW-1185">Reference proteome</keyword>
<evidence type="ECO:0000313" key="1">
    <source>
        <dbReference type="EMBL" id="KRX24320.1"/>
    </source>
</evidence>
<proteinExistence type="predicted"/>